<dbReference type="Proteomes" id="UP000463949">
    <property type="component" value="Chromosome"/>
</dbReference>
<dbReference type="AlphaFoldDB" id="A0A857GKG5"/>
<evidence type="ECO:0000259" key="1">
    <source>
        <dbReference type="Pfam" id="PF10137"/>
    </source>
</evidence>
<protein>
    <recommendedName>
        <fullName evidence="1">CD-NTase-associated protein 12/Pycsar effector protein TIR domain-containing protein</fullName>
    </recommendedName>
</protein>
<dbReference type="OrthoDB" id="6401698at2"/>
<reference evidence="2 3" key="1">
    <citation type="submission" date="2017-10" db="EMBL/GenBank/DDBJ databases">
        <title>Coral associated bacteria.</title>
        <authorList>
            <person name="Wang X."/>
        </authorList>
    </citation>
    <scope>NUCLEOTIDE SEQUENCE [LARGE SCALE GENOMIC DNA]</scope>
    <source>
        <strain evidence="2 3">SCSIO 43005</strain>
    </source>
</reference>
<dbReference type="KEGG" id="hmd:CTT34_04715"/>
<evidence type="ECO:0000313" key="3">
    <source>
        <dbReference type="Proteomes" id="UP000463949"/>
    </source>
</evidence>
<gene>
    <name evidence="2" type="ORF">CTT34_04715</name>
</gene>
<name>A0A857GKG5_9GAMM</name>
<dbReference type="EMBL" id="CP024621">
    <property type="protein sequence ID" value="QHD49046.1"/>
    <property type="molecule type" value="Genomic_DNA"/>
</dbReference>
<dbReference type="InterPro" id="IPR019302">
    <property type="entry name" value="CAP12/PCTIR_TIR_dom"/>
</dbReference>
<accession>A0A857GKG5</accession>
<proteinExistence type="predicted"/>
<dbReference type="RefSeq" id="WP_159341414.1">
    <property type="nucleotide sequence ID" value="NZ_CP024621.1"/>
</dbReference>
<dbReference type="Pfam" id="PF10137">
    <property type="entry name" value="CAP12-PCTIR_TIR"/>
    <property type="match status" value="1"/>
</dbReference>
<sequence length="151" mass="17215">MKYVIFYSWQSDLPNNTNRGFIESVIEKSIKNSNGADLYDLEPTIDRDTKDVPGSPNITQTLIDKIKASDAFVADISIVTGILNEDERPSPNPNVLLELGYAIALLGWDKIILFCNEHYGTDEDLPFDIRQHRRIGYRLEQDEKNPMRATI</sequence>
<evidence type="ECO:0000313" key="2">
    <source>
        <dbReference type="EMBL" id="QHD49046.1"/>
    </source>
</evidence>
<organism evidence="2 3">
    <name type="scientific">Vreelandella aquamarina</name>
    <dbReference type="NCBI Taxonomy" id="77097"/>
    <lineage>
        <taxon>Bacteria</taxon>
        <taxon>Pseudomonadati</taxon>
        <taxon>Pseudomonadota</taxon>
        <taxon>Gammaproteobacteria</taxon>
        <taxon>Oceanospirillales</taxon>
        <taxon>Halomonadaceae</taxon>
        <taxon>Vreelandella</taxon>
    </lineage>
</organism>
<feature type="domain" description="CD-NTase-associated protein 12/Pycsar effector protein TIR" evidence="1">
    <location>
        <begin position="40"/>
        <end position="118"/>
    </location>
</feature>